<reference evidence="1 2" key="1">
    <citation type="submission" date="2019-02" db="EMBL/GenBank/DDBJ databases">
        <title>Deep-cultivation of Planctomycetes and their phenomic and genomic characterization uncovers novel biology.</title>
        <authorList>
            <person name="Wiegand S."/>
            <person name="Jogler M."/>
            <person name="Boedeker C."/>
            <person name="Pinto D."/>
            <person name="Vollmers J."/>
            <person name="Rivas-Marin E."/>
            <person name="Kohn T."/>
            <person name="Peeters S.H."/>
            <person name="Heuer A."/>
            <person name="Rast P."/>
            <person name="Oberbeckmann S."/>
            <person name="Bunk B."/>
            <person name="Jeske O."/>
            <person name="Meyerdierks A."/>
            <person name="Storesund J.E."/>
            <person name="Kallscheuer N."/>
            <person name="Luecker S."/>
            <person name="Lage O.M."/>
            <person name="Pohl T."/>
            <person name="Merkel B.J."/>
            <person name="Hornburger P."/>
            <person name="Mueller R.-W."/>
            <person name="Bruemmer F."/>
            <person name="Labrenz M."/>
            <person name="Spormann A.M."/>
            <person name="Op den Camp H."/>
            <person name="Overmann J."/>
            <person name="Amann R."/>
            <person name="Jetten M.S.M."/>
            <person name="Mascher T."/>
            <person name="Medema M.H."/>
            <person name="Devos D.P."/>
            <person name="Kaster A.-K."/>
            <person name="Ovreas L."/>
            <person name="Rohde M."/>
            <person name="Galperin M.Y."/>
            <person name="Jogler C."/>
        </authorList>
    </citation>
    <scope>NUCLEOTIDE SEQUENCE [LARGE SCALE GENOMIC DNA]</scope>
    <source>
        <strain evidence="1 2">Poly30</strain>
    </source>
</reference>
<gene>
    <name evidence="1" type="ORF">Poly30_02290</name>
</gene>
<dbReference type="Proteomes" id="UP000320390">
    <property type="component" value="Chromosome"/>
</dbReference>
<keyword evidence="2" id="KW-1185">Reference proteome</keyword>
<evidence type="ECO:0000313" key="1">
    <source>
        <dbReference type="EMBL" id="QDV04736.1"/>
    </source>
</evidence>
<evidence type="ECO:0000313" key="2">
    <source>
        <dbReference type="Proteomes" id="UP000320390"/>
    </source>
</evidence>
<protein>
    <submittedName>
        <fullName evidence="1">Uncharacterized protein</fullName>
    </submittedName>
</protein>
<sequence>MEPAKVGPHLRARVLLRTWVYPSFENWCSWTVFDWHCGRTGERGLRVRQATWLQKEDHNWLSQPTAVLRKGLHNRPTIEVADGAVDEEAWLQRATAIANIGLPSLAWPVSTIGIDGVAFGLHLAGRLELNWRNDPPEGWEPMAAWVASTREWLESDLLGTSA</sequence>
<organism evidence="1 2">
    <name type="scientific">Saltatorellus ferox</name>
    <dbReference type="NCBI Taxonomy" id="2528018"/>
    <lineage>
        <taxon>Bacteria</taxon>
        <taxon>Pseudomonadati</taxon>
        <taxon>Planctomycetota</taxon>
        <taxon>Planctomycetia</taxon>
        <taxon>Planctomycetia incertae sedis</taxon>
        <taxon>Saltatorellus</taxon>
    </lineage>
</organism>
<proteinExistence type="predicted"/>
<name>A0A518EKX1_9BACT</name>
<dbReference type="EMBL" id="CP036434">
    <property type="protein sequence ID" value="QDV04736.1"/>
    <property type="molecule type" value="Genomic_DNA"/>
</dbReference>
<dbReference type="AlphaFoldDB" id="A0A518EKX1"/>
<accession>A0A518EKX1</accession>